<name>A0A2W4QWV6_9GAMM</name>
<keyword evidence="4 7" id="KW-1133">Transmembrane helix</keyword>
<dbReference type="Proteomes" id="UP000249396">
    <property type="component" value="Unassembled WGS sequence"/>
</dbReference>
<accession>A0A2W4QWV6</accession>
<evidence type="ECO:0000256" key="5">
    <source>
        <dbReference type="ARBA" id="ARBA00023136"/>
    </source>
</evidence>
<dbReference type="PANTHER" id="PTHR32309">
    <property type="entry name" value="TYROSINE-PROTEIN KINASE"/>
    <property type="match status" value="1"/>
</dbReference>
<gene>
    <name evidence="9" type="primary">epsF</name>
    <name evidence="9" type="ORF">DM484_18525</name>
</gene>
<evidence type="ECO:0000256" key="6">
    <source>
        <dbReference type="SAM" id="Coils"/>
    </source>
</evidence>
<keyword evidence="5 7" id="KW-0472">Membrane</keyword>
<feature type="domain" description="Polysaccharide chain length determinant N-terminal" evidence="8">
    <location>
        <begin position="2"/>
        <end position="88"/>
    </location>
</feature>
<keyword evidence="3 7" id="KW-0812">Transmembrane</keyword>
<evidence type="ECO:0000256" key="4">
    <source>
        <dbReference type="ARBA" id="ARBA00022989"/>
    </source>
</evidence>
<dbReference type="Pfam" id="PF02706">
    <property type="entry name" value="Wzz"/>
    <property type="match status" value="1"/>
</dbReference>
<feature type="coiled-coil region" evidence="6">
    <location>
        <begin position="315"/>
        <end position="363"/>
    </location>
</feature>
<sequence>MNLSQFILILLTRKLIILLTLCVTVATTTIVSLAMPKTYTGSASILIDFKGADPVTGLVLPAQLLPGYMATQVDIIASHNVALKVIDRLKLDKLPVVIEKFNEATEGKGKIRDWLADILLKDLEVKPSKESSVINIEFSGKEPQFAAEMANAFVWAYTQVNLDLRLEPARQQSAWFDEQIKGLRTKMEEAQKRLSDYQRETGIMPLDGRLDVENVRLGELSSQLVAAQTQTYDSVTRQRQISGAHAKGKLDELPEILGNNLVQSLKAELAKAESKLAEASGRVDKNHPHYVSALAEVESLKHKIATEIQTAKGSMENVAVQAQQRENELKKALAEQKAHVLELKQQRDRSDLLTQEVASAQAALDSSTQRANLIRLESQRDLTDIAVLNPAIAPIKHSKPKLLLNIALAMFFGTLLGVGFGFLSEMTDRRVRSAEDISEILGLPVLATVMFSSPRRTAK</sequence>
<keyword evidence="2" id="KW-1003">Cell membrane</keyword>
<comment type="subcellular location">
    <subcellularLocation>
        <location evidence="1">Cell membrane</location>
        <topology evidence="1">Multi-pass membrane protein</topology>
    </subcellularLocation>
</comment>
<evidence type="ECO:0000313" key="10">
    <source>
        <dbReference type="Proteomes" id="UP000249396"/>
    </source>
</evidence>
<evidence type="ECO:0000256" key="2">
    <source>
        <dbReference type="ARBA" id="ARBA00022475"/>
    </source>
</evidence>
<dbReference type="InterPro" id="IPR003856">
    <property type="entry name" value="LPS_length_determ_N"/>
</dbReference>
<keyword evidence="6" id="KW-0175">Coiled coil</keyword>
<reference evidence="9 10" key="1">
    <citation type="journal article" date="2018" name="Aquat. Microb. Ecol.">
        <title>Gammaproteobacterial methanotrophs dominate.</title>
        <authorList>
            <person name="Rissanen A.J."/>
            <person name="Saarenheimo J."/>
            <person name="Tiirola M."/>
            <person name="Peura S."/>
            <person name="Aalto S.L."/>
            <person name="Karvinen A."/>
            <person name="Nykanen H."/>
        </authorList>
    </citation>
    <scope>NUCLEOTIDE SEQUENCE [LARGE SCALE GENOMIC DNA]</scope>
    <source>
        <strain evidence="9">AMbin10</strain>
    </source>
</reference>
<protein>
    <submittedName>
        <fullName evidence="9">Chain length determinant protein EpsF</fullName>
    </submittedName>
</protein>
<dbReference type="NCBIfam" id="TIGR03017">
    <property type="entry name" value="EpsF"/>
    <property type="match status" value="1"/>
</dbReference>
<evidence type="ECO:0000259" key="8">
    <source>
        <dbReference type="Pfam" id="PF02706"/>
    </source>
</evidence>
<dbReference type="InterPro" id="IPR050445">
    <property type="entry name" value="Bact_polysacc_biosynth/exp"/>
</dbReference>
<comment type="caution">
    <text evidence="9">The sequence shown here is derived from an EMBL/GenBank/DDBJ whole genome shotgun (WGS) entry which is preliminary data.</text>
</comment>
<proteinExistence type="predicted"/>
<dbReference type="GO" id="GO:0004713">
    <property type="term" value="F:protein tyrosine kinase activity"/>
    <property type="evidence" value="ECO:0007669"/>
    <property type="project" value="TreeGrafter"/>
</dbReference>
<dbReference type="InterPro" id="IPR017468">
    <property type="entry name" value="Chain_len_reg_EpsF"/>
</dbReference>
<dbReference type="EMBL" id="QJPH01000383">
    <property type="protein sequence ID" value="PZN75506.1"/>
    <property type="molecule type" value="Genomic_DNA"/>
</dbReference>
<dbReference type="PANTHER" id="PTHR32309:SF13">
    <property type="entry name" value="FERRIC ENTEROBACTIN TRANSPORT PROTEIN FEPE"/>
    <property type="match status" value="1"/>
</dbReference>
<evidence type="ECO:0000256" key="1">
    <source>
        <dbReference type="ARBA" id="ARBA00004651"/>
    </source>
</evidence>
<dbReference type="AlphaFoldDB" id="A0A2W4QWV6"/>
<evidence type="ECO:0000256" key="7">
    <source>
        <dbReference type="SAM" id="Phobius"/>
    </source>
</evidence>
<feature type="transmembrane region" description="Helical" evidence="7">
    <location>
        <begin position="402"/>
        <end position="423"/>
    </location>
</feature>
<evidence type="ECO:0000256" key="3">
    <source>
        <dbReference type="ARBA" id="ARBA00022692"/>
    </source>
</evidence>
<dbReference type="GO" id="GO:0005886">
    <property type="term" value="C:plasma membrane"/>
    <property type="evidence" value="ECO:0007669"/>
    <property type="project" value="UniProtKB-SubCell"/>
</dbReference>
<organism evidence="9 10">
    <name type="scientific">Candidatus Methylumidiphilus alinenensis</name>
    <dbReference type="NCBI Taxonomy" id="2202197"/>
    <lineage>
        <taxon>Bacteria</taxon>
        <taxon>Pseudomonadati</taxon>
        <taxon>Pseudomonadota</taxon>
        <taxon>Gammaproteobacteria</taxon>
        <taxon>Methylococcales</taxon>
        <taxon>Candidatus Methylumidiphilus</taxon>
    </lineage>
</organism>
<evidence type="ECO:0000313" key="9">
    <source>
        <dbReference type="EMBL" id="PZN75506.1"/>
    </source>
</evidence>